<dbReference type="EMBL" id="ML993607">
    <property type="protein sequence ID" value="KAF2163742.1"/>
    <property type="molecule type" value="Genomic_DNA"/>
</dbReference>
<reference evidence="1" key="1">
    <citation type="journal article" date="2020" name="Stud. Mycol.">
        <title>101 Dothideomycetes genomes: a test case for predicting lifestyles and emergence of pathogens.</title>
        <authorList>
            <person name="Haridas S."/>
            <person name="Albert R."/>
            <person name="Binder M."/>
            <person name="Bloem J."/>
            <person name="Labutti K."/>
            <person name="Salamov A."/>
            <person name="Andreopoulos B."/>
            <person name="Baker S."/>
            <person name="Barry K."/>
            <person name="Bills G."/>
            <person name="Bluhm B."/>
            <person name="Cannon C."/>
            <person name="Castanera R."/>
            <person name="Culley D."/>
            <person name="Daum C."/>
            <person name="Ezra D."/>
            <person name="Gonzalez J."/>
            <person name="Henrissat B."/>
            <person name="Kuo A."/>
            <person name="Liang C."/>
            <person name="Lipzen A."/>
            <person name="Lutzoni F."/>
            <person name="Magnuson J."/>
            <person name="Mondo S."/>
            <person name="Nolan M."/>
            <person name="Ohm R."/>
            <person name="Pangilinan J."/>
            <person name="Park H.-J."/>
            <person name="Ramirez L."/>
            <person name="Alfaro M."/>
            <person name="Sun H."/>
            <person name="Tritt A."/>
            <person name="Yoshinaga Y."/>
            <person name="Zwiers L.-H."/>
            <person name="Turgeon B."/>
            <person name="Goodwin S."/>
            <person name="Spatafora J."/>
            <person name="Crous P."/>
            <person name="Grigoriev I."/>
        </authorList>
    </citation>
    <scope>NUCLEOTIDE SEQUENCE</scope>
    <source>
        <strain evidence="1">ATCC 36951</strain>
    </source>
</reference>
<dbReference type="GeneID" id="54566837"/>
<name>A0A6A6CCU7_ZASCE</name>
<protein>
    <submittedName>
        <fullName evidence="1">Uncharacterized protein</fullName>
    </submittedName>
</protein>
<evidence type="ECO:0000313" key="2">
    <source>
        <dbReference type="Proteomes" id="UP000799537"/>
    </source>
</evidence>
<dbReference type="RefSeq" id="XP_033664631.1">
    <property type="nucleotide sequence ID" value="XM_033813565.1"/>
</dbReference>
<dbReference type="Proteomes" id="UP000799537">
    <property type="component" value="Unassembled WGS sequence"/>
</dbReference>
<organism evidence="1 2">
    <name type="scientific">Zasmidium cellare ATCC 36951</name>
    <dbReference type="NCBI Taxonomy" id="1080233"/>
    <lineage>
        <taxon>Eukaryota</taxon>
        <taxon>Fungi</taxon>
        <taxon>Dikarya</taxon>
        <taxon>Ascomycota</taxon>
        <taxon>Pezizomycotina</taxon>
        <taxon>Dothideomycetes</taxon>
        <taxon>Dothideomycetidae</taxon>
        <taxon>Mycosphaerellales</taxon>
        <taxon>Mycosphaerellaceae</taxon>
        <taxon>Zasmidium</taxon>
    </lineage>
</organism>
<dbReference type="AlphaFoldDB" id="A0A6A6CCU7"/>
<proteinExistence type="predicted"/>
<gene>
    <name evidence="1" type="ORF">M409DRAFT_57232</name>
</gene>
<sequence>MPLPGAESAFLFSCQVINTPAASQQHTQRPKKKASSIKLRKMPSFGQRAARYLGFDLDEPVEEVGRRSPVLKPEVHGSLVSVVEQQPSELLLSRFSGNVRMTGHQSSLCFAHRAFRHYGGRSDVNRELLEGACLPELW</sequence>
<keyword evidence="2" id="KW-1185">Reference proteome</keyword>
<evidence type="ECO:0000313" key="1">
    <source>
        <dbReference type="EMBL" id="KAF2163742.1"/>
    </source>
</evidence>
<accession>A0A6A6CCU7</accession>